<dbReference type="SMART" id="SM00283">
    <property type="entry name" value="MA"/>
    <property type="match status" value="1"/>
</dbReference>
<dbReference type="InterPro" id="IPR050903">
    <property type="entry name" value="Bact_Chemotaxis_MeTrfase"/>
</dbReference>
<reference evidence="6" key="1">
    <citation type="submission" date="2019-01" db="EMBL/GenBank/DDBJ databases">
        <title>Gri0909 isolated from a small marine red alga.</title>
        <authorList>
            <person name="Kim J."/>
            <person name="Jeong S.E."/>
            <person name="Jeon C.O."/>
        </authorList>
    </citation>
    <scope>NUCLEOTIDE SEQUENCE [LARGE SCALE GENOMIC DNA]</scope>
    <source>
        <strain evidence="6">Gri0909</strain>
    </source>
</reference>
<dbReference type="SUPFAM" id="SSF55785">
    <property type="entry name" value="PYP-like sensor domain (PAS domain)"/>
    <property type="match status" value="2"/>
</dbReference>
<dbReference type="PANTHER" id="PTHR24422">
    <property type="entry name" value="CHEMOTAXIS PROTEIN METHYLTRANSFERASE"/>
    <property type="match status" value="1"/>
</dbReference>
<name>A0A437QQK6_9PROT</name>
<keyword evidence="1" id="KW-0807">Transducer</keyword>
<dbReference type="PANTHER" id="PTHR24422:SF10">
    <property type="entry name" value="CHEMOTAXIS PROTEIN METHYLTRANSFERASE 2"/>
    <property type="match status" value="1"/>
</dbReference>
<accession>A0A437QQK6</accession>
<protein>
    <submittedName>
        <fullName evidence="5">Methyl-accepting chemotaxis protein</fullName>
    </submittedName>
</protein>
<dbReference type="InterPro" id="IPR000014">
    <property type="entry name" value="PAS"/>
</dbReference>
<comment type="caution">
    <text evidence="5">The sequence shown here is derived from an EMBL/GenBank/DDBJ whole genome shotgun (WGS) entry which is preliminary data.</text>
</comment>
<dbReference type="NCBIfam" id="TIGR00229">
    <property type="entry name" value="sensory_box"/>
    <property type="match status" value="2"/>
</dbReference>
<dbReference type="PROSITE" id="PS50111">
    <property type="entry name" value="CHEMOTAXIS_TRANSDUC_2"/>
    <property type="match status" value="1"/>
</dbReference>
<dbReference type="InterPro" id="IPR004089">
    <property type="entry name" value="MCPsignal_dom"/>
</dbReference>
<feature type="domain" description="Methyl-accepting transducer" evidence="2">
    <location>
        <begin position="259"/>
        <end position="481"/>
    </location>
</feature>
<dbReference type="InterPro" id="IPR013655">
    <property type="entry name" value="PAS_fold_3"/>
</dbReference>
<dbReference type="PROSITE" id="PS50112">
    <property type="entry name" value="PAS"/>
    <property type="match status" value="1"/>
</dbReference>
<feature type="domain" description="PAS" evidence="3">
    <location>
        <begin position="11"/>
        <end position="59"/>
    </location>
</feature>
<evidence type="ECO:0000259" key="4">
    <source>
        <dbReference type="PROSITE" id="PS50113"/>
    </source>
</evidence>
<evidence type="ECO:0000259" key="2">
    <source>
        <dbReference type="PROSITE" id="PS50111"/>
    </source>
</evidence>
<dbReference type="InterPro" id="IPR001610">
    <property type="entry name" value="PAC"/>
</dbReference>
<dbReference type="GO" id="GO:0016020">
    <property type="term" value="C:membrane"/>
    <property type="evidence" value="ECO:0007669"/>
    <property type="project" value="InterPro"/>
</dbReference>
<dbReference type="Pfam" id="PF08447">
    <property type="entry name" value="PAS_3"/>
    <property type="match status" value="2"/>
</dbReference>
<dbReference type="SMART" id="SM00091">
    <property type="entry name" value="PAS"/>
    <property type="match status" value="2"/>
</dbReference>
<dbReference type="PRINTS" id="PR00260">
    <property type="entry name" value="CHEMTRNSDUCR"/>
</dbReference>
<sequence length="500" mass="53343">MFGNFATAGTSARDSQALLDAIGASQGLIHFELDGTIITANENFLKAVGYELSEVRGKNHSIFADPEFAKSPEYRQFWDNLKAGKFQAGEFPRLNKQGETVWLQAAYNPVLDRSGKVVKVVKNAIDITEQKIAALDNMATLEGIGTSQGLIEFELDGTIRTANRNFLNVVGYTLSEVEGQHHSMFASPEYAKSPEYAAFWENLRAGKFQSGKFPRLNKQGKTVWIQAAYNPVLGLDGKPYKVVKNAVDITESMNAQQSLAEDLENVADTVSSAATELLSTSQSMASSAEETNSQAQAVAASAEELSSSIKEISSQTQRTNASVERAVDAARTSNERVATLQRKAEDIGNIISVINEIASQTNLLALNATIEAARAGEAGKGFAVVANEVKSLSTQTAKATEEISSEIKQIQAETKDAVDAIAGIIDLVNEIAQMAGAIASAVEQQNAATNEVSQNIANVTEASAESGSAASQTNAAAGELSIQAETLRSRVSDFLESNTK</sequence>
<feature type="domain" description="PAC" evidence="4">
    <location>
        <begin position="87"/>
        <end position="139"/>
    </location>
</feature>
<dbReference type="Pfam" id="PF00015">
    <property type="entry name" value="MCPsignal"/>
    <property type="match status" value="1"/>
</dbReference>
<dbReference type="Gene3D" id="3.30.450.20">
    <property type="entry name" value="PAS domain"/>
    <property type="match status" value="2"/>
</dbReference>
<dbReference type="CDD" id="cd00130">
    <property type="entry name" value="PAS"/>
    <property type="match status" value="2"/>
</dbReference>
<dbReference type="SMART" id="SM00086">
    <property type="entry name" value="PAC"/>
    <property type="match status" value="2"/>
</dbReference>
<dbReference type="Proteomes" id="UP000287447">
    <property type="component" value="Unassembled WGS sequence"/>
</dbReference>
<dbReference type="SUPFAM" id="SSF58104">
    <property type="entry name" value="Methyl-accepting chemotaxis protein (MCP) signaling domain"/>
    <property type="match status" value="1"/>
</dbReference>
<organism evidence="5 6">
    <name type="scientific">Hwanghaeella grinnelliae</name>
    <dbReference type="NCBI Taxonomy" id="2500179"/>
    <lineage>
        <taxon>Bacteria</taxon>
        <taxon>Pseudomonadati</taxon>
        <taxon>Pseudomonadota</taxon>
        <taxon>Alphaproteobacteria</taxon>
        <taxon>Rhodospirillales</taxon>
        <taxon>Rhodospirillaceae</taxon>
        <taxon>Hwanghaeella</taxon>
    </lineage>
</organism>
<dbReference type="GO" id="GO:0006935">
    <property type="term" value="P:chemotaxis"/>
    <property type="evidence" value="ECO:0007669"/>
    <property type="project" value="InterPro"/>
</dbReference>
<proteinExistence type="predicted"/>
<evidence type="ECO:0000256" key="1">
    <source>
        <dbReference type="PROSITE-ProRule" id="PRU00284"/>
    </source>
</evidence>
<dbReference type="EMBL" id="SADE01000002">
    <property type="protein sequence ID" value="RVU36782.1"/>
    <property type="molecule type" value="Genomic_DNA"/>
</dbReference>
<feature type="domain" description="PAC" evidence="4">
    <location>
        <begin position="209"/>
        <end position="261"/>
    </location>
</feature>
<evidence type="ECO:0000313" key="6">
    <source>
        <dbReference type="Proteomes" id="UP000287447"/>
    </source>
</evidence>
<dbReference type="OrthoDB" id="9765776at2"/>
<dbReference type="RefSeq" id="WP_127766258.1">
    <property type="nucleotide sequence ID" value="NZ_SADE01000002.1"/>
</dbReference>
<dbReference type="PROSITE" id="PS50113">
    <property type="entry name" value="PAC"/>
    <property type="match status" value="2"/>
</dbReference>
<gene>
    <name evidence="5" type="ORF">EOI86_16595</name>
</gene>
<evidence type="ECO:0000313" key="5">
    <source>
        <dbReference type="EMBL" id="RVU36782.1"/>
    </source>
</evidence>
<dbReference type="GO" id="GO:0004888">
    <property type="term" value="F:transmembrane signaling receptor activity"/>
    <property type="evidence" value="ECO:0007669"/>
    <property type="project" value="InterPro"/>
</dbReference>
<evidence type="ECO:0000259" key="3">
    <source>
        <dbReference type="PROSITE" id="PS50112"/>
    </source>
</evidence>
<dbReference type="InterPro" id="IPR035965">
    <property type="entry name" value="PAS-like_dom_sf"/>
</dbReference>
<dbReference type="InterPro" id="IPR000700">
    <property type="entry name" value="PAS-assoc_C"/>
</dbReference>
<dbReference type="Gene3D" id="1.10.287.950">
    <property type="entry name" value="Methyl-accepting chemotaxis protein"/>
    <property type="match status" value="1"/>
</dbReference>
<keyword evidence="6" id="KW-1185">Reference proteome</keyword>
<dbReference type="GO" id="GO:0007165">
    <property type="term" value="P:signal transduction"/>
    <property type="evidence" value="ECO:0007669"/>
    <property type="project" value="UniProtKB-KW"/>
</dbReference>
<dbReference type="AlphaFoldDB" id="A0A437QQK6"/>
<dbReference type="InterPro" id="IPR004090">
    <property type="entry name" value="Chemotax_Me-accpt_rcpt"/>
</dbReference>